<evidence type="ECO:0000313" key="11">
    <source>
        <dbReference type="EMBL" id="QEH61473.1"/>
    </source>
</evidence>
<dbReference type="FunFam" id="3.40.50.300:FF:000127">
    <property type="entry name" value="Ribose import ATP-binding protein RbsA"/>
    <property type="match status" value="1"/>
</dbReference>
<dbReference type="Gene3D" id="3.40.50.300">
    <property type="entry name" value="P-loop containing nucleotide triphosphate hydrolases"/>
    <property type="match status" value="2"/>
</dbReference>
<evidence type="ECO:0000256" key="4">
    <source>
        <dbReference type="ARBA" id="ARBA00022597"/>
    </source>
</evidence>
<evidence type="ECO:0000256" key="3">
    <source>
        <dbReference type="ARBA" id="ARBA00022475"/>
    </source>
</evidence>
<proteinExistence type="predicted"/>
<dbReference type="InterPro" id="IPR017871">
    <property type="entry name" value="ABC_transporter-like_CS"/>
</dbReference>
<dbReference type="PROSITE" id="PS50893">
    <property type="entry name" value="ABC_TRANSPORTER_2"/>
    <property type="match status" value="2"/>
</dbReference>
<evidence type="ECO:0000256" key="6">
    <source>
        <dbReference type="ARBA" id="ARBA00022741"/>
    </source>
</evidence>
<evidence type="ECO:0000259" key="10">
    <source>
        <dbReference type="PROSITE" id="PS50893"/>
    </source>
</evidence>
<evidence type="ECO:0000313" key="12">
    <source>
        <dbReference type="Proteomes" id="UP000323144"/>
    </source>
</evidence>
<keyword evidence="9" id="KW-0472">Membrane</keyword>
<evidence type="ECO:0000256" key="7">
    <source>
        <dbReference type="ARBA" id="ARBA00022840"/>
    </source>
</evidence>
<keyword evidence="5" id="KW-0677">Repeat</keyword>
<evidence type="ECO:0000256" key="5">
    <source>
        <dbReference type="ARBA" id="ARBA00022737"/>
    </source>
</evidence>
<dbReference type="GO" id="GO:0005524">
    <property type="term" value="F:ATP binding"/>
    <property type="evidence" value="ECO:0007669"/>
    <property type="project" value="UniProtKB-KW"/>
</dbReference>
<dbReference type="SUPFAM" id="SSF52540">
    <property type="entry name" value="P-loop containing nucleoside triphosphate hydrolases"/>
    <property type="match status" value="2"/>
</dbReference>
<accession>A0A5B9Y3Y2</accession>
<evidence type="ECO:0000256" key="8">
    <source>
        <dbReference type="ARBA" id="ARBA00022967"/>
    </source>
</evidence>
<feature type="domain" description="ABC transporter" evidence="10">
    <location>
        <begin position="261"/>
        <end position="503"/>
    </location>
</feature>
<evidence type="ECO:0000256" key="1">
    <source>
        <dbReference type="ARBA" id="ARBA00004202"/>
    </source>
</evidence>
<dbReference type="PROSITE" id="PS00211">
    <property type="entry name" value="ABC_TRANSPORTER_1"/>
    <property type="match status" value="1"/>
</dbReference>
<keyword evidence="8" id="KW-1278">Translocase</keyword>
<dbReference type="CDD" id="cd03216">
    <property type="entry name" value="ABC_Carb_Monos_I"/>
    <property type="match status" value="1"/>
</dbReference>
<comment type="subcellular location">
    <subcellularLocation>
        <location evidence="1">Cell membrane</location>
        <topology evidence="1">Peripheral membrane protein</topology>
    </subcellularLocation>
</comment>
<dbReference type="KEGG" id="schi:SCHIN_v1c02760"/>
<dbReference type="InterPro" id="IPR003593">
    <property type="entry name" value="AAA+_ATPase"/>
</dbReference>
<keyword evidence="3" id="KW-1003">Cell membrane</keyword>
<dbReference type="AlphaFoldDB" id="A0A5B9Y3Y2"/>
<dbReference type="CDD" id="cd03215">
    <property type="entry name" value="ABC_Carb_Monos_II"/>
    <property type="match status" value="1"/>
</dbReference>
<dbReference type="InterPro" id="IPR027417">
    <property type="entry name" value="P-loop_NTPase"/>
</dbReference>
<evidence type="ECO:0000256" key="9">
    <source>
        <dbReference type="ARBA" id="ARBA00023136"/>
    </source>
</evidence>
<dbReference type="GO" id="GO:0005886">
    <property type="term" value="C:plasma membrane"/>
    <property type="evidence" value="ECO:0007669"/>
    <property type="project" value="UniProtKB-SubCell"/>
</dbReference>
<name>A0A5B9Y3Y2_9MOLU</name>
<dbReference type="PANTHER" id="PTHR43790">
    <property type="entry name" value="CARBOHYDRATE TRANSPORT ATP-BINDING PROTEIN MG119-RELATED"/>
    <property type="match status" value="1"/>
</dbReference>
<dbReference type="SMART" id="SM00382">
    <property type="entry name" value="AAA"/>
    <property type="match status" value="2"/>
</dbReference>
<reference evidence="11 12" key="1">
    <citation type="submission" date="2019-08" db="EMBL/GenBank/DDBJ databases">
        <title>Complete genome sequence of Spiroplasma chinense CCH (DSM 19755).</title>
        <authorList>
            <person name="Shen H.-Y."/>
            <person name="Lin Y.-C."/>
            <person name="Chou L."/>
            <person name="Kuo C.-H."/>
        </authorList>
    </citation>
    <scope>NUCLEOTIDE SEQUENCE [LARGE SCALE GENOMIC DNA]</scope>
    <source>
        <strain evidence="11 12">CCH</strain>
    </source>
</reference>
<keyword evidence="2" id="KW-0813">Transport</keyword>
<gene>
    <name evidence="11" type="primary">rbsA</name>
    <name evidence="11" type="ORF">SCHIN_v1c02760</name>
</gene>
<dbReference type="GO" id="GO:0016887">
    <property type="term" value="F:ATP hydrolysis activity"/>
    <property type="evidence" value="ECO:0007669"/>
    <property type="project" value="InterPro"/>
</dbReference>
<dbReference type="Pfam" id="PF00005">
    <property type="entry name" value="ABC_tran"/>
    <property type="match status" value="2"/>
</dbReference>
<evidence type="ECO:0000256" key="2">
    <source>
        <dbReference type="ARBA" id="ARBA00022448"/>
    </source>
</evidence>
<dbReference type="PANTHER" id="PTHR43790:SF3">
    <property type="entry name" value="D-ALLOSE IMPORT ATP-BINDING PROTEIN ALSA-RELATED"/>
    <property type="match status" value="1"/>
</dbReference>
<feature type="domain" description="ABC transporter" evidence="10">
    <location>
        <begin position="14"/>
        <end position="250"/>
    </location>
</feature>
<dbReference type="InterPro" id="IPR003439">
    <property type="entry name" value="ABC_transporter-like_ATP-bd"/>
</dbReference>
<dbReference type="EMBL" id="CP043026">
    <property type="protein sequence ID" value="QEH61473.1"/>
    <property type="molecule type" value="Genomic_DNA"/>
</dbReference>
<keyword evidence="6" id="KW-0547">Nucleotide-binding</keyword>
<protein>
    <submittedName>
        <fullName evidence="11">Ribose transport system ATP-binding protein</fullName>
    </submittedName>
</protein>
<keyword evidence="12" id="KW-1185">Reference proteome</keyword>
<dbReference type="InterPro" id="IPR050107">
    <property type="entry name" value="ABC_carbohydrate_import_ATPase"/>
</dbReference>
<dbReference type="Proteomes" id="UP000323144">
    <property type="component" value="Chromosome"/>
</dbReference>
<organism evidence="11 12">
    <name type="scientific">Spiroplasma chinense</name>
    <dbReference type="NCBI Taxonomy" id="216932"/>
    <lineage>
        <taxon>Bacteria</taxon>
        <taxon>Bacillati</taxon>
        <taxon>Mycoplasmatota</taxon>
        <taxon>Mollicutes</taxon>
        <taxon>Entomoplasmatales</taxon>
        <taxon>Spiroplasmataceae</taxon>
        <taxon>Spiroplasma</taxon>
    </lineage>
</organism>
<dbReference type="RefSeq" id="WP_166507868.1">
    <property type="nucleotide sequence ID" value="NZ_CP043026.1"/>
</dbReference>
<sequence>MNDESIKLNQKPILKLENIYKSFGPVQALRGVSLEAISGKCTAIVGENGAGKSTLMNIVSGVIRKTSGEMYFDEKKYEPKNIKSAEKTGIAIIHQELVTVNEMTVIDNIFLGNEIRNSFGKINYKEQFKIITRIFKELQISIDPKKKMGYYSVAQQQIIEIAKTVIRNAKVIIMDEPTSSLSDKETQMLFRLVKQLKEQGKAVLYISHRLEEIPVICEYITIIRDGGFIGNYEVDKISEEEIIAKMVGREITQRFPTKVQGKDNEVLLSVNQISSDILKNISFNIKKGEILGFAGLVGAKRTELFKTLIGAMSCSSKEIYWKDKKATFKSPYEAIKKGLFYVTEDRKEDGLILDETIRNNISVSSFKYMQNKYLKFISKKTQNEMCNYFMNVTKIKAPNFSYKINQLSGGNQQKVLISKAICAKPKIIIFDEPTRGVDIGARREIYDLISELKAQGIGIVIISSELPEIIGLCDRVVVMKEGRISKELEAKDLSQENIIKYAI</sequence>
<keyword evidence="4" id="KW-0762">Sugar transport</keyword>
<keyword evidence="7 11" id="KW-0067">ATP-binding</keyword>